<dbReference type="AlphaFoldDB" id="A0A2U1NPD9"/>
<organism evidence="4 5">
    <name type="scientific">Artemisia annua</name>
    <name type="common">Sweet wormwood</name>
    <dbReference type="NCBI Taxonomy" id="35608"/>
    <lineage>
        <taxon>Eukaryota</taxon>
        <taxon>Viridiplantae</taxon>
        <taxon>Streptophyta</taxon>
        <taxon>Embryophyta</taxon>
        <taxon>Tracheophyta</taxon>
        <taxon>Spermatophyta</taxon>
        <taxon>Magnoliopsida</taxon>
        <taxon>eudicotyledons</taxon>
        <taxon>Gunneridae</taxon>
        <taxon>Pentapetalae</taxon>
        <taxon>asterids</taxon>
        <taxon>campanulids</taxon>
        <taxon>Asterales</taxon>
        <taxon>Asteraceae</taxon>
        <taxon>Asteroideae</taxon>
        <taxon>Anthemideae</taxon>
        <taxon>Artemisiinae</taxon>
        <taxon>Artemisia</taxon>
    </lineage>
</organism>
<reference evidence="4 5" key="1">
    <citation type="journal article" date="2018" name="Mol. Plant">
        <title>The genome of Artemisia annua provides insight into the evolution of Asteraceae family and artemisinin biosynthesis.</title>
        <authorList>
            <person name="Shen Q."/>
            <person name="Zhang L."/>
            <person name="Liao Z."/>
            <person name="Wang S."/>
            <person name="Yan T."/>
            <person name="Shi P."/>
            <person name="Liu M."/>
            <person name="Fu X."/>
            <person name="Pan Q."/>
            <person name="Wang Y."/>
            <person name="Lv Z."/>
            <person name="Lu X."/>
            <person name="Zhang F."/>
            <person name="Jiang W."/>
            <person name="Ma Y."/>
            <person name="Chen M."/>
            <person name="Hao X."/>
            <person name="Li L."/>
            <person name="Tang Y."/>
            <person name="Lv G."/>
            <person name="Zhou Y."/>
            <person name="Sun X."/>
            <person name="Brodelius P.E."/>
            <person name="Rose J.K.C."/>
            <person name="Tang K."/>
        </authorList>
    </citation>
    <scope>NUCLEOTIDE SEQUENCE [LARGE SCALE GENOMIC DNA]</scope>
    <source>
        <strain evidence="5">cv. Huhao1</strain>
        <tissue evidence="4">Leaf</tissue>
    </source>
</reference>
<accession>A0A2U1NPD9</accession>
<evidence type="ECO:0000313" key="5">
    <source>
        <dbReference type="Proteomes" id="UP000245207"/>
    </source>
</evidence>
<protein>
    <submittedName>
        <fullName evidence="4">Pentatricopeptide repeat protein</fullName>
    </submittedName>
</protein>
<dbReference type="OrthoDB" id="185373at2759"/>
<dbReference type="Proteomes" id="UP000245207">
    <property type="component" value="Unassembled WGS sequence"/>
</dbReference>
<dbReference type="InterPro" id="IPR002885">
    <property type="entry name" value="PPR_rpt"/>
</dbReference>
<comment type="caution">
    <text evidence="4">The sequence shown here is derived from an EMBL/GenBank/DDBJ whole genome shotgun (WGS) entry which is preliminary data.</text>
</comment>
<dbReference type="PANTHER" id="PTHR47941">
    <property type="entry name" value="PENTATRICOPEPTIDE REPEAT-CONTAINING PROTEIN 3, MITOCHONDRIAL"/>
    <property type="match status" value="1"/>
</dbReference>
<evidence type="ECO:0000256" key="1">
    <source>
        <dbReference type="ARBA" id="ARBA00007626"/>
    </source>
</evidence>
<dbReference type="Pfam" id="PF13041">
    <property type="entry name" value="PPR_2"/>
    <property type="match status" value="1"/>
</dbReference>
<dbReference type="Gene3D" id="1.25.40.10">
    <property type="entry name" value="Tetratricopeptide repeat domain"/>
    <property type="match status" value="2"/>
</dbReference>
<dbReference type="STRING" id="35608.A0A2U1NPD9"/>
<feature type="repeat" description="PPR" evidence="3">
    <location>
        <begin position="283"/>
        <end position="317"/>
    </location>
</feature>
<dbReference type="NCBIfam" id="TIGR00756">
    <property type="entry name" value="PPR"/>
    <property type="match status" value="3"/>
</dbReference>
<feature type="repeat" description="PPR" evidence="3">
    <location>
        <begin position="248"/>
        <end position="282"/>
    </location>
</feature>
<sequence>MKITSKSIQYFNKLTQNPYYQSISLFSSYTKRVNKTTLTPSKTQNPSHLNHLISHLPPRFTPDDLHNLISTQTDPLLSLHLFNHASKHPRFTHSVSTYHITLKKLGLSKMYPEFDTLVDQILNIRAFGSESLFNTIIYYYTEARMLSKAVNVYKHMRDLETVRAECRPSIRTFNLLFTAFLSRRSDSYVNYVYMDTMSMLFRQMVDDGIEPDVFALNSMIKGYVLSLHVNDALRLYHQMGVVYECVPNSFTFDYLIHGLCAQGRTCNARKICGEMKRRGFVPSSKSYSSLVCALVIEGEVDEAVRWLWEMVECGRVGDYVMYWTLVDEFCRRKRCGDAVTLIRELEEKRLLDRGVYRKLECELRVKYGKLFDRYGSASRYDRLII</sequence>
<dbReference type="PROSITE" id="PS51375">
    <property type="entry name" value="PPR"/>
    <property type="match status" value="2"/>
</dbReference>
<keyword evidence="2" id="KW-0677">Repeat</keyword>
<dbReference type="EMBL" id="PKPP01002422">
    <property type="protein sequence ID" value="PWA75375.1"/>
    <property type="molecule type" value="Genomic_DNA"/>
</dbReference>
<comment type="similarity">
    <text evidence="1">Belongs to the PPR family. P subfamily.</text>
</comment>
<keyword evidence="5" id="KW-1185">Reference proteome</keyword>
<evidence type="ECO:0000256" key="2">
    <source>
        <dbReference type="ARBA" id="ARBA00022737"/>
    </source>
</evidence>
<dbReference type="InterPro" id="IPR011990">
    <property type="entry name" value="TPR-like_helical_dom_sf"/>
</dbReference>
<name>A0A2U1NPD9_ARTAN</name>
<proteinExistence type="inferred from homology"/>
<dbReference type="Pfam" id="PF01535">
    <property type="entry name" value="PPR"/>
    <property type="match status" value="2"/>
</dbReference>
<evidence type="ECO:0000313" key="4">
    <source>
        <dbReference type="EMBL" id="PWA75375.1"/>
    </source>
</evidence>
<gene>
    <name evidence="4" type="ORF">CTI12_AA243430</name>
</gene>
<evidence type="ECO:0000256" key="3">
    <source>
        <dbReference type="PROSITE-ProRule" id="PRU00708"/>
    </source>
</evidence>